<feature type="region of interest" description="Disordered" evidence="1">
    <location>
        <begin position="1"/>
        <end position="26"/>
    </location>
</feature>
<dbReference type="AlphaFoldDB" id="A0A562P9U7"/>
<proteinExistence type="predicted"/>
<evidence type="ECO:0000313" key="2">
    <source>
        <dbReference type="EMBL" id="TWI41093.1"/>
    </source>
</evidence>
<evidence type="ECO:0000313" key="3">
    <source>
        <dbReference type="Proteomes" id="UP000317122"/>
    </source>
</evidence>
<gene>
    <name evidence="2" type="ORF">IQ26_01029</name>
</gene>
<organism evidence="2 3">
    <name type="scientific">Mesorhizobium tianshanense</name>
    <dbReference type="NCBI Taxonomy" id="39844"/>
    <lineage>
        <taxon>Bacteria</taxon>
        <taxon>Pseudomonadati</taxon>
        <taxon>Pseudomonadota</taxon>
        <taxon>Alphaproteobacteria</taxon>
        <taxon>Hyphomicrobiales</taxon>
        <taxon>Phyllobacteriaceae</taxon>
        <taxon>Mesorhizobium</taxon>
    </lineage>
</organism>
<dbReference type="OrthoDB" id="7862886at2"/>
<dbReference type="EMBL" id="VLKT01000005">
    <property type="protein sequence ID" value="TWI41093.1"/>
    <property type="molecule type" value="Genomic_DNA"/>
</dbReference>
<dbReference type="Proteomes" id="UP000317122">
    <property type="component" value="Unassembled WGS sequence"/>
</dbReference>
<sequence length="380" mass="42763">MADSNNRSLKVPVPSHQTKKVPRQSDGDGFFQIYSGGMRAAEAADNAWFIEPVLDGEDPSAKGVMLPRQVQAFFGQYAFTFIAFHRMGWFKGDYHSSWSPFIPGQANHFQGPADLWSNVASNISRVRTADDIAKLVQPTRKQIAALLDDRSEAERLARSISLSLRNMDISVEQIAEFYNEQLVNHMAAGRLKGERSTTTLDQTLYAHVHSFFMHLGAARDYLAALCALRVGKDPQKVDSFARLVEAVRQEHFDRDPMLGLLRTRGYFKVKSPVSSKFEAAGWMAEVTDLRNEFMHRRPYGDRFAEHMGYAEAVDCEAGVYRYIRPIVVDGSERDVQDVITRHYREMTGLCYEAAQVTGDDLATFTLTDDDIISVDLDGDA</sequence>
<comment type="caution">
    <text evidence="2">The sequence shown here is derived from an EMBL/GenBank/DDBJ whole genome shotgun (WGS) entry which is preliminary data.</text>
</comment>
<evidence type="ECO:0000256" key="1">
    <source>
        <dbReference type="SAM" id="MobiDB-lite"/>
    </source>
</evidence>
<dbReference type="RefSeq" id="WP_145714567.1">
    <property type="nucleotide sequence ID" value="NZ_BSPF01000022.1"/>
</dbReference>
<accession>A0A562P9U7</accession>
<protein>
    <submittedName>
        <fullName evidence="2">Uncharacterized protein</fullName>
    </submittedName>
</protein>
<keyword evidence="3" id="KW-1185">Reference proteome</keyword>
<reference evidence="2 3" key="1">
    <citation type="journal article" date="2015" name="Stand. Genomic Sci.">
        <title>Genomic Encyclopedia of Bacterial and Archaeal Type Strains, Phase III: the genomes of soil and plant-associated and newly described type strains.</title>
        <authorList>
            <person name="Whitman W.B."/>
            <person name="Woyke T."/>
            <person name="Klenk H.P."/>
            <person name="Zhou Y."/>
            <person name="Lilburn T.G."/>
            <person name="Beck B.J."/>
            <person name="De Vos P."/>
            <person name="Vandamme P."/>
            <person name="Eisen J.A."/>
            <person name="Garrity G."/>
            <person name="Hugenholtz P."/>
            <person name="Kyrpides N.C."/>
        </authorList>
    </citation>
    <scope>NUCLEOTIDE SEQUENCE [LARGE SCALE GENOMIC DNA]</scope>
    <source>
        <strain evidence="2 3">CGMCC 1.2546</strain>
    </source>
</reference>
<name>A0A562P9U7_9HYPH</name>